<evidence type="ECO:0000313" key="14">
    <source>
        <dbReference type="EMBL" id="PAV66780.1"/>
    </source>
</evidence>
<protein>
    <recommendedName>
        <fullName evidence="4">phosphoserine transaminase</fullName>
        <ecNumber evidence="4">2.6.1.52</ecNumber>
    </recommendedName>
</protein>
<dbReference type="InterPro" id="IPR015422">
    <property type="entry name" value="PyrdxlP-dep_Trfase_small"/>
</dbReference>
<dbReference type="Gene3D" id="3.90.1150.10">
    <property type="entry name" value="Aspartate Aminotransferase, domain 1"/>
    <property type="match status" value="1"/>
</dbReference>
<dbReference type="UniPathway" id="UPA00135">
    <property type="reaction ID" value="UER00197"/>
</dbReference>
<dbReference type="EMBL" id="LIAE01010038">
    <property type="protein sequence ID" value="PAV66780.1"/>
    <property type="molecule type" value="Genomic_DNA"/>
</dbReference>
<dbReference type="NCBIfam" id="NF003764">
    <property type="entry name" value="PRK05355.1"/>
    <property type="match status" value="1"/>
</dbReference>
<evidence type="ECO:0000256" key="1">
    <source>
        <dbReference type="ARBA" id="ARBA00001933"/>
    </source>
</evidence>
<keyword evidence="9" id="KW-0718">Serine biosynthesis</keyword>
<comment type="catalytic activity">
    <reaction evidence="11">
        <text>O-phospho-L-serine + 2-oxoglutarate = 3-phosphooxypyruvate + L-glutamate</text>
        <dbReference type="Rhea" id="RHEA:14329"/>
        <dbReference type="ChEBI" id="CHEBI:16810"/>
        <dbReference type="ChEBI" id="CHEBI:18110"/>
        <dbReference type="ChEBI" id="CHEBI:29985"/>
        <dbReference type="ChEBI" id="CHEBI:57524"/>
        <dbReference type="EC" id="2.6.1.52"/>
    </reaction>
</comment>
<dbReference type="Gene3D" id="3.40.640.10">
    <property type="entry name" value="Type I PLP-dependent aspartate aminotransferase-like (Major domain)"/>
    <property type="match status" value="1"/>
</dbReference>
<evidence type="ECO:0000256" key="12">
    <source>
        <dbReference type="RuleBase" id="RU004504"/>
    </source>
</evidence>
<keyword evidence="6" id="KW-0028">Amino-acid biosynthesis</keyword>
<sequence>MIFSVFTPKKPFITVPDASEWNHDETAAYLYYCANETVHGIEFPSAPESPHGVPLVADISSNFMSREFDFKNHGVVFGGTQKNLGAAGLTVVFVRRDLIGHEQPITPAVFSYKEMVANNSLYNTPPCGGIYITNLVLKWIKAKGGVPAIAASNKAKSDLIYNMINNSNGFYHCAVDPKYQSRMNIPFRVGGPTGDDNLEAEFLKGAAERNMISLKGHRSVGGIRASLYNAISLEETQILADWMQEFQKLKQN</sequence>
<dbReference type="UniPathway" id="UPA00244">
    <property type="reaction ID" value="UER00311"/>
</dbReference>
<evidence type="ECO:0000256" key="8">
    <source>
        <dbReference type="ARBA" id="ARBA00022898"/>
    </source>
</evidence>
<dbReference type="PROSITE" id="PS00595">
    <property type="entry name" value="AA_TRANSFER_CLASS_5"/>
    <property type="match status" value="1"/>
</dbReference>
<dbReference type="GO" id="GO:0030170">
    <property type="term" value="F:pyridoxal phosphate binding"/>
    <property type="evidence" value="ECO:0007669"/>
    <property type="project" value="TreeGrafter"/>
</dbReference>
<evidence type="ECO:0000313" key="15">
    <source>
        <dbReference type="Proteomes" id="UP000218231"/>
    </source>
</evidence>
<dbReference type="STRING" id="2018661.A0A2A2JYT6"/>
<dbReference type="InterPro" id="IPR015421">
    <property type="entry name" value="PyrdxlP-dep_Trfase_major"/>
</dbReference>
<gene>
    <name evidence="14" type="ORF">WR25_10505</name>
</gene>
<dbReference type="InterPro" id="IPR022278">
    <property type="entry name" value="Pser_aminoTfrase"/>
</dbReference>
<keyword evidence="8" id="KW-0663">Pyridoxal phosphate</keyword>
<evidence type="ECO:0000256" key="3">
    <source>
        <dbReference type="ARBA" id="ARBA00006904"/>
    </source>
</evidence>
<evidence type="ECO:0000256" key="4">
    <source>
        <dbReference type="ARBA" id="ARBA00013030"/>
    </source>
</evidence>
<dbReference type="FunFam" id="3.90.1150.10:FF:000006">
    <property type="entry name" value="Phosphoserine aminotransferase"/>
    <property type="match status" value="1"/>
</dbReference>
<organism evidence="14 15">
    <name type="scientific">Diploscapter pachys</name>
    <dbReference type="NCBI Taxonomy" id="2018661"/>
    <lineage>
        <taxon>Eukaryota</taxon>
        <taxon>Metazoa</taxon>
        <taxon>Ecdysozoa</taxon>
        <taxon>Nematoda</taxon>
        <taxon>Chromadorea</taxon>
        <taxon>Rhabditida</taxon>
        <taxon>Rhabditina</taxon>
        <taxon>Rhabditomorpha</taxon>
        <taxon>Rhabditoidea</taxon>
        <taxon>Rhabditidae</taxon>
        <taxon>Diploscapter</taxon>
    </lineage>
</organism>
<evidence type="ECO:0000256" key="11">
    <source>
        <dbReference type="ARBA" id="ARBA00049007"/>
    </source>
</evidence>
<keyword evidence="15" id="KW-1185">Reference proteome</keyword>
<evidence type="ECO:0000256" key="2">
    <source>
        <dbReference type="ARBA" id="ARBA00005099"/>
    </source>
</evidence>
<keyword evidence="5" id="KW-0032">Aminotransferase</keyword>
<dbReference type="InterPro" id="IPR015424">
    <property type="entry name" value="PyrdxlP-dep_Trfase"/>
</dbReference>
<reference evidence="14 15" key="1">
    <citation type="journal article" date="2017" name="Curr. Biol.">
        <title>Genome architecture and evolution of a unichromosomal asexual nematode.</title>
        <authorList>
            <person name="Fradin H."/>
            <person name="Zegar C."/>
            <person name="Gutwein M."/>
            <person name="Lucas J."/>
            <person name="Kovtun M."/>
            <person name="Corcoran D."/>
            <person name="Baugh L.R."/>
            <person name="Kiontke K."/>
            <person name="Gunsalus K."/>
            <person name="Fitch D.H."/>
            <person name="Piano F."/>
        </authorList>
    </citation>
    <scope>NUCLEOTIDE SEQUENCE [LARGE SCALE GENOMIC DNA]</scope>
    <source>
        <strain evidence="14">PF1309</strain>
    </source>
</reference>
<comment type="cofactor">
    <cofactor evidence="1 12">
        <name>pyridoxal 5'-phosphate</name>
        <dbReference type="ChEBI" id="CHEBI:597326"/>
    </cofactor>
</comment>
<evidence type="ECO:0000256" key="7">
    <source>
        <dbReference type="ARBA" id="ARBA00022679"/>
    </source>
</evidence>
<dbReference type="InterPro" id="IPR000192">
    <property type="entry name" value="Aminotrans_V_dom"/>
</dbReference>
<proteinExistence type="inferred from homology"/>
<evidence type="ECO:0000256" key="10">
    <source>
        <dbReference type="ARBA" id="ARBA00047630"/>
    </source>
</evidence>
<name>A0A2A2JYT6_9BILA</name>
<evidence type="ECO:0000259" key="13">
    <source>
        <dbReference type="Pfam" id="PF00266"/>
    </source>
</evidence>
<dbReference type="PANTHER" id="PTHR43247:SF1">
    <property type="entry name" value="PHOSPHOSERINE AMINOTRANSFERASE"/>
    <property type="match status" value="1"/>
</dbReference>
<dbReference type="Proteomes" id="UP000218231">
    <property type="component" value="Unassembled WGS sequence"/>
</dbReference>
<dbReference type="InterPro" id="IPR020578">
    <property type="entry name" value="Aminotrans_V_PyrdxlP_BS"/>
</dbReference>
<evidence type="ECO:0000256" key="5">
    <source>
        <dbReference type="ARBA" id="ARBA00022576"/>
    </source>
</evidence>
<dbReference type="PANTHER" id="PTHR43247">
    <property type="entry name" value="PHOSPHOSERINE AMINOTRANSFERASE"/>
    <property type="match status" value="1"/>
</dbReference>
<evidence type="ECO:0000256" key="9">
    <source>
        <dbReference type="ARBA" id="ARBA00023299"/>
    </source>
</evidence>
<keyword evidence="7" id="KW-0808">Transferase</keyword>
<dbReference type="SUPFAM" id="SSF53383">
    <property type="entry name" value="PLP-dependent transferases"/>
    <property type="match status" value="1"/>
</dbReference>
<dbReference type="EC" id="2.6.1.52" evidence="4"/>
<comment type="catalytic activity">
    <reaction evidence="10">
        <text>4-(phosphooxy)-L-threonine + 2-oxoglutarate = (R)-3-hydroxy-2-oxo-4-phosphooxybutanoate + L-glutamate</text>
        <dbReference type="Rhea" id="RHEA:16573"/>
        <dbReference type="ChEBI" id="CHEBI:16810"/>
        <dbReference type="ChEBI" id="CHEBI:29985"/>
        <dbReference type="ChEBI" id="CHEBI:58452"/>
        <dbReference type="ChEBI" id="CHEBI:58538"/>
        <dbReference type="EC" id="2.6.1.52"/>
    </reaction>
</comment>
<comment type="similarity">
    <text evidence="3">Belongs to the class-V pyridoxal-phosphate-dependent aminotransferase family. SerC subfamily.</text>
</comment>
<dbReference type="GO" id="GO:0005737">
    <property type="term" value="C:cytoplasm"/>
    <property type="evidence" value="ECO:0007669"/>
    <property type="project" value="TreeGrafter"/>
</dbReference>
<dbReference type="OrthoDB" id="1703350at2759"/>
<dbReference type="GO" id="GO:0004648">
    <property type="term" value="F:O-phospho-L-serine:2-oxoglutarate aminotransferase activity"/>
    <property type="evidence" value="ECO:0007669"/>
    <property type="project" value="UniProtKB-EC"/>
</dbReference>
<dbReference type="Pfam" id="PF00266">
    <property type="entry name" value="Aminotran_5"/>
    <property type="match status" value="1"/>
</dbReference>
<dbReference type="AlphaFoldDB" id="A0A2A2JYT6"/>
<feature type="domain" description="Aminotransferase class V" evidence="13">
    <location>
        <begin position="16"/>
        <end position="238"/>
    </location>
</feature>
<comment type="caution">
    <text evidence="14">The sequence shown here is derived from an EMBL/GenBank/DDBJ whole genome shotgun (WGS) entry which is preliminary data.</text>
</comment>
<dbReference type="GO" id="GO:0006564">
    <property type="term" value="P:L-serine biosynthetic process"/>
    <property type="evidence" value="ECO:0007669"/>
    <property type="project" value="UniProtKB-KW"/>
</dbReference>
<evidence type="ECO:0000256" key="6">
    <source>
        <dbReference type="ARBA" id="ARBA00022605"/>
    </source>
</evidence>
<accession>A0A2A2JYT6</accession>
<comment type="pathway">
    <text evidence="2">Amino-acid biosynthesis; L-serine biosynthesis; L-serine from 3-phospho-D-glycerate: step 2/3.</text>
</comment>